<dbReference type="NCBIfam" id="TIGR02293">
    <property type="entry name" value="TAS_TIGR02293"/>
    <property type="match status" value="1"/>
</dbReference>
<reference evidence="3" key="1">
    <citation type="journal article" date="2022" name="ISME J.">
        <title>Identification of active gaseous-alkane degraders at natural gas seeps.</title>
        <authorList>
            <person name="Farhan Ul Haque M."/>
            <person name="Hernandez M."/>
            <person name="Crombie A.T."/>
            <person name="Murrell J.C."/>
        </authorList>
    </citation>
    <scope>NUCLEOTIDE SEQUENCE</scope>
    <source>
        <strain evidence="3">PC2</strain>
    </source>
</reference>
<accession>A0ABS9Z9P1</accession>
<sequence length="169" mass="18496">MNTIHKAAELLGLNISQAMGDQETRILEGLVRNGPEITSSTLRVTHLPPRVRLLDKIREGFPVGAVQHIVDSGRLNLSEVDQVVLPRKTLANRRKVGALTADQSDRLLRVARVIAAAEEVFGNAEKAHVWLRRPTTALDGEPPLDLLDTEEGAREVETLLTRIAHGIAA</sequence>
<dbReference type="Pfam" id="PF20432">
    <property type="entry name" value="Xre-like-HTH"/>
    <property type="match status" value="1"/>
</dbReference>
<protein>
    <submittedName>
        <fullName evidence="3">DUF2384 domain-containing protein</fullName>
    </submittedName>
</protein>
<organism evidence="3 4">
    <name type="scientific">Candidatus Rhodoblastus alkanivorans</name>
    <dbReference type="NCBI Taxonomy" id="2954117"/>
    <lineage>
        <taxon>Bacteria</taxon>
        <taxon>Pseudomonadati</taxon>
        <taxon>Pseudomonadota</taxon>
        <taxon>Alphaproteobacteria</taxon>
        <taxon>Hyphomicrobiales</taxon>
        <taxon>Rhodoblastaceae</taxon>
        <taxon>Rhodoblastus</taxon>
    </lineage>
</organism>
<dbReference type="InterPro" id="IPR046847">
    <property type="entry name" value="Xre-like_HTH"/>
</dbReference>
<evidence type="ECO:0000259" key="1">
    <source>
        <dbReference type="Pfam" id="PF09722"/>
    </source>
</evidence>
<evidence type="ECO:0000313" key="3">
    <source>
        <dbReference type="EMBL" id="MCI4684349.1"/>
    </source>
</evidence>
<gene>
    <name evidence="3" type="ORF">K2U94_16535</name>
</gene>
<dbReference type="Pfam" id="PF09722">
    <property type="entry name" value="Xre_MbcA_ParS_C"/>
    <property type="match status" value="1"/>
</dbReference>
<comment type="caution">
    <text evidence="3">The sequence shown here is derived from an EMBL/GenBank/DDBJ whole genome shotgun (WGS) entry which is preliminary data.</text>
</comment>
<feature type="domain" description="Antitoxin Xre/MbcA/ParS-like toxin-binding" evidence="1">
    <location>
        <begin position="116"/>
        <end position="166"/>
    </location>
</feature>
<feature type="domain" description="Antitoxin Xre-like helix-turn-helix" evidence="2">
    <location>
        <begin position="53"/>
        <end position="112"/>
    </location>
</feature>
<evidence type="ECO:0000259" key="2">
    <source>
        <dbReference type="Pfam" id="PF20432"/>
    </source>
</evidence>
<name>A0ABS9Z9P1_9HYPH</name>
<evidence type="ECO:0000313" key="4">
    <source>
        <dbReference type="Proteomes" id="UP001139104"/>
    </source>
</evidence>
<keyword evidence="4" id="KW-1185">Reference proteome</keyword>
<dbReference type="InterPro" id="IPR024467">
    <property type="entry name" value="Xre/MbcA/ParS-like_toxin-bd"/>
</dbReference>
<dbReference type="EMBL" id="JAIVFP010000001">
    <property type="protein sequence ID" value="MCI4684349.1"/>
    <property type="molecule type" value="Genomic_DNA"/>
</dbReference>
<proteinExistence type="predicted"/>
<dbReference type="Proteomes" id="UP001139104">
    <property type="component" value="Unassembled WGS sequence"/>
</dbReference>
<dbReference type="InterPro" id="IPR011979">
    <property type="entry name" value="Antitox_Xre"/>
</dbReference>
<dbReference type="RefSeq" id="WP_243068250.1">
    <property type="nucleotide sequence ID" value="NZ_JAIVFK010000031.1"/>
</dbReference>